<evidence type="ECO:0000256" key="1">
    <source>
        <dbReference type="ARBA" id="ARBA00004685"/>
    </source>
</evidence>
<proteinExistence type="inferred from homology"/>
<evidence type="ECO:0000256" key="3">
    <source>
        <dbReference type="ARBA" id="ARBA00035112"/>
    </source>
</evidence>
<dbReference type="AlphaFoldDB" id="A0AAD7TZM5"/>
<dbReference type="InterPro" id="IPR021765">
    <property type="entry name" value="UstYa-like"/>
</dbReference>
<dbReference type="Pfam" id="PF11807">
    <property type="entry name" value="UstYa"/>
    <property type="match status" value="1"/>
</dbReference>
<evidence type="ECO:0008006" key="7">
    <source>
        <dbReference type="Google" id="ProtNLM"/>
    </source>
</evidence>
<dbReference type="Proteomes" id="UP001215151">
    <property type="component" value="Unassembled WGS sequence"/>
</dbReference>
<keyword evidence="4" id="KW-0472">Membrane</keyword>
<keyword evidence="2" id="KW-0560">Oxidoreductase</keyword>
<dbReference type="GO" id="GO:0043386">
    <property type="term" value="P:mycotoxin biosynthetic process"/>
    <property type="evidence" value="ECO:0007669"/>
    <property type="project" value="InterPro"/>
</dbReference>
<dbReference type="EMBL" id="JAPEVG010000066">
    <property type="protein sequence ID" value="KAJ8488200.1"/>
    <property type="molecule type" value="Genomic_DNA"/>
</dbReference>
<comment type="pathway">
    <text evidence="1">Mycotoxin biosynthesis.</text>
</comment>
<comment type="similarity">
    <text evidence="3">Belongs to the ustYa family.</text>
</comment>
<keyword evidence="4" id="KW-1133">Transmembrane helix</keyword>
<keyword evidence="4" id="KW-0812">Transmembrane</keyword>
<dbReference type="PANTHER" id="PTHR33365">
    <property type="entry name" value="YALI0B05434P"/>
    <property type="match status" value="1"/>
</dbReference>
<evidence type="ECO:0000256" key="2">
    <source>
        <dbReference type="ARBA" id="ARBA00023002"/>
    </source>
</evidence>
<feature type="transmembrane region" description="Helical" evidence="4">
    <location>
        <begin position="6"/>
        <end position="26"/>
    </location>
</feature>
<gene>
    <name evidence="5" type="ORF">ONZ51_g3695</name>
</gene>
<sequence>MISTSYAMLLLLAASMVNLAHITLWLRNSSQRPERSLAREFSYKGHDHPELVPLPEDIPKVLVAMEETVHYPPLGNRSDAEWLSMAMPSFGYVRLGPEDRTFSLSILHELHCLRMLNLGLARDQSSLINLGHMKHCLNYLRQSTLCAPDLALEPGEFEKKDFDVERTHGVHECNDWETIFRFHTQDYKRWSKKTGYEFTPPHIYELHE</sequence>
<reference evidence="5" key="1">
    <citation type="submission" date="2022-11" db="EMBL/GenBank/DDBJ databases">
        <title>Genome Sequence of Cubamyces cubensis.</title>
        <authorList>
            <person name="Buettner E."/>
        </authorList>
    </citation>
    <scope>NUCLEOTIDE SEQUENCE</scope>
    <source>
        <strain evidence="5">MPL-01</strain>
    </source>
</reference>
<comment type="caution">
    <text evidence="5">The sequence shown here is derived from an EMBL/GenBank/DDBJ whole genome shotgun (WGS) entry which is preliminary data.</text>
</comment>
<keyword evidence="6" id="KW-1185">Reference proteome</keyword>
<dbReference type="PANTHER" id="PTHR33365:SF11">
    <property type="entry name" value="TAT PATHWAY SIGNAL SEQUENCE"/>
    <property type="match status" value="1"/>
</dbReference>
<dbReference type="GO" id="GO:0016491">
    <property type="term" value="F:oxidoreductase activity"/>
    <property type="evidence" value="ECO:0007669"/>
    <property type="project" value="UniProtKB-KW"/>
</dbReference>
<organism evidence="5 6">
    <name type="scientific">Trametes cubensis</name>
    <dbReference type="NCBI Taxonomy" id="1111947"/>
    <lineage>
        <taxon>Eukaryota</taxon>
        <taxon>Fungi</taxon>
        <taxon>Dikarya</taxon>
        <taxon>Basidiomycota</taxon>
        <taxon>Agaricomycotina</taxon>
        <taxon>Agaricomycetes</taxon>
        <taxon>Polyporales</taxon>
        <taxon>Polyporaceae</taxon>
        <taxon>Trametes</taxon>
    </lineage>
</organism>
<protein>
    <recommendedName>
        <fullName evidence="7">Oxidase ustYa</fullName>
    </recommendedName>
</protein>
<evidence type="ECO:0000313" key="6">
    <source>
        <dbReference type="Proteomes" id="UP001215151"/>
    </source>
</evidence>
<name>A0AAD7TZM5_9APHY</name>
<evidence type="ECO:0000313" key="5">
    <source>
        <dbReference type="EMBL" id="KAJ8488200.1"/>
    </source>
</evidence>
<accession>A0AAD7TZM5</accession>
<evidence type="ECO:0000256" key="4">
    <source>
        <dbReference type="SAM" id="Phobius"/>
    </source>
</evidence>